<dbReference type="Proteomes" id="UP000029647">
    <property type="component" value="Unassembled WGS sequence"/>
</dbReference>
<evidence type="ECO:0000313" key="2">
    <source>
        <dbReference type="Proteomes" id="UP000029647"/>
    </source>
</evidence>
<name>A0A090W994_NONUL</name>
<accession>A0A090W994</accession>
<evidence type="ECO:0000313" key="1">
    <source>
        <dbReference type="EMBL" id="GAL73580.1"/>
    </source>
</evidence>
<organism evidence="1 2">
    <name type="scientific">Nonlabens ulvanivorans</name>
    <name type="common">Persicivirga ulvanivorans</name>
    <dbReference type="NCBI Taxonomy" id="906888"/>
    <lineage>
        <taxon>Bacteria</taxon>
        <taxon>Pseudomonadati</taxon>
        <taxon>Bacteroidota</taxon>
        <taxon>Flavobacteriia</taxon>
        <taxon>Flavobacteriales</taxon>
        <taxon>Flavobacteriaceae</taxon>
        <taxon>Nonlabens</taxon>
    </lineage>
</organism>
<comment type="caution">
    <text evidence="1">The sequence shown here is derived from an EMBL/GenBank/DDBJ whole genome shotgun (WGS) entry which is preliminary data.</text>
</comment>
<gene>
    <name evidence="1" type="ORF">JCM19275_2427</name>
</gene>
<dbReference type="EMBL" id="BBNT01000001">
    <property type="protein sequence ID" value="GAL73580.1"/>
    <property type="molecule type" value="Genomic_DNA"/>
</dbReference>
<proteinExistence type="predicted"/>
<sequence>MEKMPLDLYGHYSMIEPFVNGYYEVGQVDKAQNLLDRVILKYQDEIDFYKALNIDERRASYSDIIAAVERYRSLVESAIFYEDDKMVQKHKDVFNQYVLEFTQFYSPEETIGGSSREEIPTSELDNIFQEATDNTVTEDIIETNPQDTP</sequence>
<protein>
    <submittedName>
        <fullName evidence="1">Membrane protein</fullName>
    </submittedName>
</protein>
<dbReference type="AlphaFoldDB" id="A0A090W994"/>
<reference evidence="1 2" key="1">
    <citation type="journal article" date="2014" name="Genome Announc.">
        <title>Draft Genome Sequences of Marine Flavobacterium Nonlabens Strains NR17, NR24, NR27, NR32, NR33, and Ara13.</title>
        <authorList>
            <person name="Nakanishi M."/>
            <person name="Meirelles P."/>
            <person name="Suzuki R."/>
            <person name="Takatani N."/>
            <person name="Mino S."/>
            <person name="Suda W."/>
            <person name="Oshima K."/>
            <person name="Hattori M."/>
            <person name="Ohkuma M."/>
            <person name="Hosokawa M."/>
            <person name="Miyashita K."/>
            <person name="Thompson F.L."/>
            <person name="Niwa A."/>
            <person name="Sawabe T."/>
            <person name="Sawabe T."/>
        </authorList>
    </citation>
    <scope>NUCLEOTIDE SEQUENCE [LARGE SCALE GENOMIC DNA]</scope>
    <source>
        <strain evidence="2">JCM19275</strain>
    </source>
</reference>